<evidence type="ECO:0000313" key="2">
    <source>
        <dbReference type="Proteomes" id="UP000694864"/>
    </source>
</evidence>
<reference evidence="2" key="1">
    <citation type="journal article" date="2014" name="Nat. Commun.">
        <title>The emerging biofuel crop Camelina sativa retains a highly undifferentiated hexaploid genome structure.</title>
        <authorList>
            <person name="Kagale S."/>
            <person name="Koh C."/>
            <person name="Nixon J."/>
            <person name="Bollina V."/>
            <person name="Clarke W.E."/>
            <person name="Tuteja R."/>
            <person name="Spillane C."/>
            <person name="Robinson S.J."/>
            <person name="Links M.G."/>
            <person name="Clarke C."/>
            <person name="Higgins E.E."/>
            <person name="Huebert T."/>
            <person name="Sharpe A.G."/>
            <person name="Parkin I.A."/>
        </authorList>
    </citation>
    <scope>NUCLEOTIDE SEQUENCE [LARGE SCALE GENOMIC DNA]</scope>
    <source>
        <strain evidence="2">cv. DH55</strain>
    </source>
</reference>
<dbReference type="PANTHER" id="PTHR31900">
    <property type="entry name" value="F-BOX/RNI SUPERFAMILY PROTEIN-RELATED"/>
    <property type="match status" value="1"/>
</dbReference>
<dbReference type="PROSITE" id="PS50181">
    <property type="entry name" value="FBOX"/>
    <property type="match status" value="1"/>
</dbReference>
<dbReference type="InterPro" id="IPR050232">
    <property type="entry name" value="FBL13/AtMIF1-like"/>
</dbReference>
<proteinExistence type="predicted"/>
<dbReference type="InterPro" id="IPR053781">
    <property type="entry name" value="F-box_AtFBL13-like"/>
</dbReference>
<dbReference type="GeneID" id="104773465"/>
<dbReference type="Gene3D" id="1.20.1280.50">
    <property type="match status" value="1"/>
</dbReference>
<dbReference type="Pfam" id="PF08387">
    <property type="entry name" value="FBD"/>
    <property type="match status" value="1"/>
</dbReference>
<name>A0ABM0Y6N7_CAMSA</name>
<dbReference type="RefSeq" id="XP_010496383.1">
    <property type="nucleotide sequence ID" value="XM_010498081.1"/>
</dbReference>
<dbReference type="InterPro" id="IPR032675">
    <property type="entry name" value="LRR_dom_sf"/>
</dbReference>
<organism evidence="2 3">
    <name type="scientific">Camelina sativa</name>
    <name type="common">False flax</name>
    <name type="synonym">Myagrum sativum</name>
    <dbReference type="NCBI Taxonomy" id="90675"/>
    <lineage>
        <taxon>Eukaryota</taxon>
        <taxon>Viridiplantae</taxon>
        <taxon>Streptophyta</taxon>
        <taxon>Embryophyta</taxon>
        <taxon>Tracheophyta</taxon>
        <taxon>Spermatophyta</taxon>
        <taxon>Magnoliopsida</taxon>
        <taxon>eudicotyledons</taxon>
        <taxon>Gunneridae</taxon>
        <taxon>Pentapetalae</taxon>
        <taxon>rosids</taxon>
        <taxon>malvids</taxon>
        <taxon>Brassicales</taxon>
        <taxon>Brassicaceae</taxon>
        <taxon>Camelineae</taxon>
        <taxon>Camelina</taxon>
    </lineage>
</organism>
<dbReference type="SMART" id="SM00579">
    <property type="entry name" value="FBD"/>
    <property type="match status" value="1"/>
</dbReference>
<dbReference type="Gene3D" id="3.80.10.10">
    <property type="entry name" value="Ribonuclease Inhibitor"/>
    <property type="match status" value="1"/>
</dbReference>
<dbReference type="SUPFAM" id="SSF52047">
    <property type="entry name" value="RNI-like"/>
    <property type="match status" value="1"/>
</dbReference>
<evidence type="ECO:0000313" key="3">
    <source>
        <dbReference type="RefSeq" id="XP_010496383.1"/>
    </source>
</evidence>
<dbReference type="InterPro" id="IPR006566">
    <property type="entry name" value="FBD"/>
</dbReference>
<gene>
    <name evidence="3" type="primary">LOC104773465</name>
</gene>
<sequence length="438" mass="50387">MVGRKKKPRSVEDRISHLPDHLISEILTRLSTKDAVRTSALSTRWRNLWQLVPILDLDSRSDFRSFSEFVSFAGRFFDFHKDSSCIQKLRLTTHYLADKSYLPSWIDVVTRRRIQHLHINVVSCYHDFGDIPLSLYTCDTLVHLQLYRVTMVNVDFVSLPCVKILHLKNNHYPNEAILEKLISGSPVLEDFIIIRCPTENAKVLQVRSKTLKSIHVNEFVYVVIDAPLLQCLKTTLHMTKNITFINSGFPAKVDIDFGSEYNMLDPNGLSKRKVIGDILTDISRVRELVINLYFWKDIFPSFSYLSRLTATFCDADLGMLPNLLKSCPKLESLILRLSTNRLYIRGTKNNEPKFTFHTIVIPCVVSSLKFVEFKSPILGYEGEMELVRYFLKNSTILEKMSVTVSNYQRKKRVKGTDAILKELLAMPRSSSACQLLVV</sequence>
<reference evidence="3" key="2">
    <citation type="submission" date="2025-08" db="UniProtKB">
        <authorList>
            <consortium name="RefSeq"/>
        </authorList>
    </citation>
    <scope>IDENTIFICATION</scope>
    <source>
        <tissue evidence="3">Leaf</tissue>
    </source>
</reference>
<dbReference type="InterPro" id="IPR055411">
    <property type="entry name" value="LRR_FXL15/At3g58940/PEG3-like"/>
</dbReference>
<accession>A0ABM0Y6N7</accession>
<dbReference type="SUPFAM" id="SSF81383">
    <property type="entry name" value="F-box domain"/>
    <property type="match status" value="1"/>
</dbReference>
<dbReference type="Proteomes" id="UP000694864">
    <property type="component" value="Unplaced"/>
</dbReference>
<dbReference type="InterPro" id="IPR001810">
    <property type="entry name" value="F-box_dom"/>
</dbReference>
<dbReference type="CDD" id="cd22160">
    <property type="entry name" value="F-box_AtFBL13-like"/>
    <property type="match status" value="1"/>
</dbReference>
<evidence type="ECO:0000259" key="1">
    <source>
        <dbReference type="PROSITE" id="PS50181"/>
    </source>
</evidence>
<dbReference type="SMART" id="SM00256">
    <property type="entry name" value="FBOX"/>
    <property type="match status" value="1"/>
</dbReference>
<feature type="domain" description="F-box" evidence="1">
    <location>
        <begin position="12"/>
        <end position="48"/>
    </location>
</feature>
<dbReference type="Pfam" id="PF00646">
    <property type="entry name" value="F-box"/>
    <property type="match status" value="1"/>
</dbReference>
<dbReference type="InterPro" id="IPR036047">
    <property type="entry name" value="F-box-like_dom_sf"/>
</dbReference>
<keyword evidence="2" id="KW-1185">Reference proteome</keyword>
<protein>
    <submittedName>
        <fullName evidence="3">F-box/FBD/LRR-repeat protein At5g53840-like</fullName>
    </submittedName>
</protein>
<dbReference type="PANTHER" id="PTHR31900:SF25">
    <property type="entry name" value="FBD DOMAIN-CONTAINING PROTEIN"/>
    <property type="match status" value="1"/>
</dbReference>
<dbReference type="Pfam" id="PF24758">
    <property type="entry name" value="LRR_At5g56370"/>
    <property type="match status" value="1"/>
</dbReference>